<evidence type="ECO:0000313" key="1">
    <source>
        <dbReference type="EMBL" id="GBO13165.1"/>
    </source>
</evidence>
<dbReference type="EMBL" id="BGPR01037536">
    <property type="protein sequence ID" value="GBO13165.1"/>
    <property type="molecule type" value="Genomic_DNA"/>
</dbReference>
<dbReference type="Proteomes" id="UP000499080">
    <property type="component" value="Unassembled WGS sequence"/>
</dbReference>
<proteinExistence type="predicted"/>
<protein>
    <submittedName>
        <fullName evidence="1">Uncharacterized protein</fullName>
    </submittedName>
</protein>
<dbReference type="AlphaFoldDB" id="A0A4Y2UJA6"/>
<gene>
    <name evidence="1" type="ORF">AVEN_120202_1</name>
</gene>
<name>A0A4Y2UJA6_ARAVE</name>
<keyword evidence="2" id="KW-1185">Reference proteome</keyword>
<accession>A0A4Y2UJA6</accession>
<comment type="caution">
    <text evidence="1">The sequence shown here is derived from an EMBL/GenBank/DDBJ whole genome shotgun (WGS) entry which is preliminary data.</text>
</comment>
<reference evidence="1 2" key="1">
    <citation type="journal article" date="2019" name="Sci. Rep.">
        <title>Orb-weaving spider Araneus ventricosus genome elucidates the spidroin gene catalogue.</title>
        <authorList>
            <person name="Kono N."/>
            <person name="Nakamura H."/>
            <person name="Ohtoshi R."/>
            <person name="Moran D.A.P."/>
            <person name="Shinohara A."/>
            <person name="Yoshida Y."/>
            <person name="Fujiwara M."/>
            <person name="Mori M."/>
            <person name="Tomita M."/>
            <person name="Arakawa K."/>
        </authorList>
    </citation>
    <scope>NUCLEOTIDE SEQUENCE [LARGE SCALE GENOMIC DNA]</scope>
</reference>
<organism evidence="1 2">
    <name type="scientific">Araneus ventricosus</name>
    <name type="common">Orbweaver spider</name>
    <name type="synonym">Epeira ventricosa</name>
    <dbReference type="NCBI Taxonomy" id="182803"/>
    <lineage>
        <taxon>Eukaryota</taxon>
        <taxon>Metazoa</taxon>
        <taxon>Ecdysozoa</taxon>
        <taxon>Arthropoda</taxon>
        <taxon>Chelicerata</taxon>
        <taxon>Arachnida</taxon>
        <taxon>Araneae</taxon>
        <taxon>Araneomorphae</taxon>
        <taxon>Entelegynae</taxon>
        <taxon>Araneoidea</taxon>
        <taxon>Araneidae</taxon>
        <taxon>Araneus</taxon>
    </lineage>
</organism>
<sequence length="106" mass="12122">MGAPRLSVPKALFQRRVAWTNLELLIARGLYLCAEVGGIRTVAPFLRCVALQISLQRSTERMQRRRLVLRCVSYLQPQRGKPQILDASKMNDFYQVDLQTLLFTSA</sequence>
<evidence type="ECO:0000313" key="2">
    <source>
        <dbReference type="Proteomes" id="UP000499080"/>
    </source>
</evidence>